<keyword evidence="3 4" id="KW-0808">Transferase</keyword>
<dbReference type="STRING" id="7244.A0A0Q9WLL6"/>
<dbReference type="PANTHER" id="PTHR48043">
    <property type="entry name" value="EG:EG0003.4 PROTEIN-RELATED"/>
    <property type="match status" value="1"/>
</dbReference>
<dbReference type="CDD" id="cd03784">
    <property type="entry name" value="GT1_Gtf-like"/>
    <property type="match status" value="1"/>
</dbReference>
<dbReference type="InterPro" id="IPR035595">
    <property type="entry name" value="UDP_glycos_trans_CS"/>
</dbReference>
<dbReference type="InterPro" id="IPR050271">
    <property type="entry name" value="UDP-glycosyltransferase"/>
</dbReference>
<comment type="similarity">
    <text evidence="1 4">Belongs to the UDP-glycosyltransferase family.</text>
</comment>
<accession>A0A0Q9WLL6</accession>
<dbReference type="SUPFAM" id="SSF53756">
    <property type="entry name" value="UDP-Glycosyltransferase/glycogen phosphorylase"/>
    <property type="match status" value="1"/>
</dbReference>
<dbReference type="FunFam" id="3.40.50.2000:FF:000050">
    <property type="entry name" value="UDP-glucuronosyltransferase"/>
    <property type="match status" value="1"/>
</dbReference>
<evidence type="ECO:0000313" key="7">
    <source>
        <dbReference type="Proteomes" id="UP000008792"/>
    </source>
</evidence>
<dbReference type="SMR" id="A0A0Q9WLL6"/>
<organism evidence="6 7">
    <name type="scientific">Drosophila virilis</name>
    <name type="common">Fruit fly</name>
    <dbReference type="NCBI Taxonomy" id="7244"/>
    <lineage>
        <taxon>Eukaryota</taxon>
        <taxon>Metazoa</taxon>
        <taxon>Ecdysozoa</taxon>
        <taxon>Arthropoda</taxon>
        <taxon>Hexapoda</taxon>
        <taxon>Insecta</taxon>
        <taxon>Pterygota</taxon>
        <taxon>Neoptera</taxon>
        <taxon>Endopterygota</taxon>
        <taxon>Diptera</taxon>
        <taxon>Brachycera</taxon>
        <taxon>Muscomorpha</taxon>
        <taxon>Ephydroidea</taxon>
        <taxon>Drosophilidae</taxon>
        <taxon>Drosophila</taxon>
    </lineage>
</organism>
<proteinExistence type="inferred from homology"/>
<dbReference type="eggNOG" id="KOG1192">
    <property type="taxonomic scope" value="Eukaryota"/>
</dbReference>
<dbReference type="PROSITE" id="PS00375">
    <property type="entry name" value="UDPGT"/>
    <property type="match status" value="1"/>
</dbReference>
<gene>
    <name evidence="6" type="primary">Dvir\GJ17764</name>
    <name evidence="6" type="ORF">Dvir_GJ17764</name>
</gene>
<name>A0A0Q9WLL6_DROVI</name>
<evidence type="ECO:0000256" key="3">
    <source>
        <dbReference type="ARBA" id="ARBA00022679"/>
    </source>
</evidence>
<evidence type="ECO:0000256" key="5">
    <source>
        <dbReference type="SAM" id="Phobius"/>
    </source>
</evidence>
<dbReference type="AlphaFoldDB" id="A0A0Q9WLL6"/>
<dbReference type="EMBL" id="CH940649">
    <property type="protein sequence ID" value="KRF81956.1"/>
    <property type="molecule type" value="Genomic_DNA"/>
</dbReference>
<keyword evidence="2 4" id="KW-0328">Glycosyltransferase</keyword>
<dbReference type="PANTHER" id="PTHR48043:SF158">
    <property type="entry name" value="UDP-GLUCURONOSYLTRANSFERASE"/>
    <property type="match status" value="1"/>
</dbReference>
<dbReference type="EC" id="2.4.1.-" evidence="6"/>
<keyword evidence="5" id="KW-1133">Transmembrane helix</keyword>
<dbReference type="OrthoDB" id="5835829at2759"/>
<reference evidence="6 7" key="1">
    <citation type="journal article" date="2007" name="Nature">
        <title>Evolution of genes and genomes on the Drosophila phylogeny.</title>
        <authorList>
            <consortium name="Drosophila 12 Genomes Consortium"/>
            <person name="Clark A.G."/>
            <person name="Eisen M.B."/>
            <person name="Smith D.R."/>
            <person name="Bergman C.M."/>
            <person name="Oliver B."/>
            <person name="Markow T.A."/>
            <person name="Kaufman T.C."/>
            <person name="Kellis M."/>
            <person name="Gelbart W."/>
            <person name="Iyer V.N."/>
            <person name="Pollard D.A."/>
            <person name="Sackton T.B."/>
            <person name="Larracuente A.M."/>
            <person name="Singh N.D."/>
            <person name="Abad J.P."/>
            <person name="Abt D.N."/>
            <person name="Adryan B."/>
            <person name="Aguade M."/>
            <person name="Akashi H."/>
            <person name="Anderson W.W."/>
            <person name="Aquadro C.F."/>
            <person name="Ardell D.H."/>
            <person name="Arguello R."/>
            <person name="Artieri C.G."/>
            <person name="Barbash D.A."/>
            <person name="Barker D."/>
            <person name="Barsanti P."/>
            <person name="Batterham P."/>
            <person name="Batzoglou S."/>
            <person name="Begun D."/>
            <person name="Bhutkar A."/>
            <person name="Blanco E."/>
            <person name="Bosak S.A."/>
            <person name="Bradley R.K."/>
            <person name="Brand A.D."/>
            <person name="Brent M.R."/>
            <person name="Brooks A.N."/>
            <person name="Brown R.H."/>
            <person name="Butlin R.K."/>
            <person name="Caggese C."/>
            <person name="Calvi B.R."/>
            <person name="Bernardo de Carvalho A."/>
            <person name="Caspi A."/>
            <person name="Castrezana S."/>
            <person name="Celniker S.E."/>
            <person name="Chang J.L."/>
            <person name="Chapple C."/>
            <person name="Chatterji S."/>
            <person name="Chinwalla A."/>
            <person name="Civetta A."/>
            <person name="Clifton S.W."/>
            <person name="Comeron J.M."/>
            <person name="Costello J.C."/>
            <person name="Coyne J.A."/>
            <person name="Daub J."/>
            <person name="David R.G."/>
            <person name="Delcher A.L."/>
            <person name="Delehaunty K."/>
            <person name="Do C.B."/>
            <person name="Ebling H."/>
            <person name="Edwards K."/>
            <person name="Eickbush T."/>
            <person name="Evans J.D."/>
            <person name="Filipski A."/>
            <person name="Findeiss S."/>
            <person name="Freyhult E."/>
            <person name="Fulton L."/>
            <person name="Fulton R."/>
            <person name="Garcia A.C."/>
            <person name="Gardiner A."/>
            <person name="Garfield D.A."/>
            <person name="Garvin B.E."/>
            <person name="Gibson G."/>
            <person name="Gilbert D."/>
            <person name="Gnerre S."/>
            <person name="Godfrey J."/>
            <person name="Good R."/>
            <person name="Gotea V."/>
            <person name="Gravely B."/>
            <person name="Greenberg A.J."/>
            <person name="Griffiths-Jones S."/>
            <person name="Gross S."/>
            <person name="Guigo R."/>
            <person name="Gustafson E.A."/>
            <person name="Haerty W."/>
            <person name="Hahn M.W."/>
            <person name="Halligan D.L."/>
            <person name="Halpern A.L."/>
            <person name="Halter G.M."/>
            <person name="Han M.V."/>
            <person name="Heger A."/>
            <person name="Hillier L."/>
            <person name="Hinrichs A.S."/>
            <person name="Holmes I."/>
            <person name="Hoskins R.A."/>
            <person name="Hubisz M.J."/>
            <person name="Hultmark D."/>
            <person name="Huntley M.A."/>
            <person name="Jaffe D.B."/>
            <person name="Jagadeeshan S."/>
            <person name="Jeck W.R."/>
            <person name="Johnson J."/>
            <person name="Jones C.D."/>
            <person name="Jordan W.C."/>
            <person name="Karpen G.H."/>
            <person name="Kataoka E."/>
            <person name="Keightley P.D."/>
            <person name="Kheradpour P."/>
            <person name="Kirkness E.F."/>
            <person name="Koerich L.B."/>
            <person name="Kristiansen K."/>
            <person name="Kudrna D."/>
            <person name="Kulathinal R.J."/>
            <person name="Kumar S."/>
            <person name="Kwok R."/>
            <person name="Lander E."/>
            <person name="Langley C.H."/>
            <person name="Lapoint R."/>
            <person name="Lazzaro B.P."/>
            <person name="Lee S.J."/>
            <person name="Levesque L."/>
            <person name="Li R."/>
            <person name="Lin C.F."/>
            <person name="Lin M.F."/>
            <person name="Lindblad-Toh K."/>
            <person name="Llopart A."/>
            <person name="Long M."/>
            <person name="Low L."/>
            <person name="Lozovsky E."/>
            <person name="Lu J."/>
            <person name="Luo M."/>
            <person name="Machado C.A."/>
            <person name="Makalowski W."/>
            <person name="Marzo M."/>
            <person name="Matsuda M."/>
            <person name="Matzkin L."/>
            <person name="McAllister B."/>
            <person name="McBride C.S."/>
            <person name="McKernan B."/>
            <person name="McKernan K."/>
            <person name="Mendez-Lago M."/>
            <person name="Minx P."/>
            <person name="Mollenhauer M.U."/>
            <person name="Montooth K."/>
            <person name="Mount S.M."/>
            <person name="Mu X."/>
            <person name="Myers E."/>
            <person name="Negre B."/>
            <person name="Newfeld S."/>
            <person name="Nielsen R."/>
            <person name="Noor M.A."/>
            <person name="O'Grady P."/>
            <person name="Pachter L."/>
            <person name="Papaceit M."/>
            <person name="Parisi M.J."/>
            <person name="Parisi M."/>
            <person name="Parts L."/>
            <person name="Pedersen J.S."/>
            <person name="Pesole G."/>
            <person name="Phillippy A.M."/>
            <person name="Ponting C.P."/>
            <person name="Pop M."/>
            <person name="Porcelli D."/>
            <person name="Powell J.R."/>
            <person name="Prohaska S."/>
            <person name="Pruitt K."/>
            <person name="Puig M."/>
            <person name="Quesneville H."/>
            <person name="Ram K.R."/>
            <person name="Rand D."/>
            <person name="Rasmussen M.D."/>
            <person name="Reed L.K."/>
            <person name="Reenan R."/>
            <person name="Reily A."/>
            <person name="Remington K.A."/>
            <person name="Rieger T.T."/>
            <person name="Ritchie M.G."/>
            <person name="Robin C."/>
            <person name="Rogers Y.H."/>
            <person name="Rohde C."/>
            <person name="Rozas J."/>
            <person name="Rubenfield M.J."/>
            <person name="Ruiz A."/>
            <person name="Russo S."/>
            <person name="Salzberg S.L."/>
            <person name="Sanchez-Gracia A."/>
            <person name="Saranga D.J."/>
            <person name="Sato H."/>
            <person name="Schaeffer S.W."/>
            <person name="Schatz M.C."/>
            <person name="Schlenke T."/>
            <person name="Schwartz R."/>
            <person name="Segarra C."/>
            <person name="Singh R.S."/>
            <person name="Sirot L."/>
            <person name="Sirota M."/>
            <person name="Sisneros N.B."/>
            <person name="Smith C.D."/>
            <person name="Smith T.F."/>
            <person name="Spieth J."/>
            <person name="Stage D.E."/>
            <person name="Stark A."/>
            <person name="Stephan W."/>
            <person name="Strausberg R.L."/>
            <person name="Strempel S."/>
            <person name="Sturgill D."/>
            <person name="Sutton G."/>
            <person name="Sutton G.G."/>
            <person name="Tao W."/>
            <person name="Teichmann S."/>
            <person name="Tobari Y.N."/>
            <person name="Tomimura Y."/>
            <person name="Tsolas J.M."/>
            <person name="Valente V.L."/>
            <person name="Venter E."/>
            <person name="Venter J.C."/>
            <person name="Vicario S."/>
            <person name="Vieira F.G."/>
            <person name="Vilella A.J."/>
            <person name="Villasante A."/>
            <person name="Walenz B."/>
            <person name="Wang J."/>
            <person name="Wasserman M."/>
            <person name="Watts T."/>
            <person name="Wilson D."/>
            <person name="Wilson R.K."/>
            <person name="Wing R.A."/>
            <person name="Wolfner M.F."/>
            <person name="Wong A."/>
            <person name="Wong G.K."/>
            <person name="Wu C.I."/>
            <person name="Wu G."/>
            <person name="Yamamoto D."/>
            <person name="Yang H.P."/>
            <person name="Yang S.P."/>
            <person name="Yorke J.A."/>
            <person name="Yoshida K."/>
            <person name="Zdobnov E."/>
            <person name="Zhang P."/>
            <person name="Zhang Y."/>
            <person name="Zimin A.V."/>
            <person name="Baldwin J."/>
            <person name="Abdouelleil A."/>
            <person name="Abdulkadir J."/>
            <person name="Abebe A."/>
            <person name="Abera B."/>
            <person name="Abreu J."/>
            <person name="Acer S.C."/>
            <person name="Aftuck L."/>
            <person name="Alexander A."/>
            <person name="An P."/>
            <person name="Anderson E."/>
            <person name="Anderson S."/>
            <person name="Arachi H."/>
            <person name="Azer M."/>
            <person name="Bachantsang P."/>
            <person name="Barry A."/>
            <person name="Bayul T."/>
            <person name="Berlin A."/>
            <person name="Bessette D."/>
            <person name="Bloom T."/>
            <person name="Blye J."/>
            <person name="Boguslavskiy L."/>
            <person name="Bonnet C."/>
            <person name="Boukhgalter B."/>
            <person name="Bourzgui I."/>
            <person name="Brown A."/>
            <person name="Cahill P."/>
            <person name="Channer S."/>
            <person name="Cheshatsang Y."/>
            <person name="Chuda L."/>
            <person name="Citroen M."/>
            <person name="Collymore A."/>
            <person name="Cooke P."/>
            <person name="Costello M."/>
            <person name="D'Aco K."/>
            <person name="Daza R."/>
            <person name="De Haan G."/>
            <person name="DeGray S."/>
            <person name="DeMaso C."/>
            <person name="Dhargay N."/>
            <person name="Dooley K."/>
            <person name="Dooley E."/>
            <person name="Doricent M."/>
            <person name="Dorje P."/>
            <person name="Dorjee K."/>
            <person name="Dupes A."/>
            <person name="Elong R."/>
            <person name="Falk J."/>
            <person name="Farina A."/>
            <person name="Faro S."/>
            <person name="Ferguson D."/>
            <person name="Fisher S."/>
            <person name="Foley C.D."/>
            <person name="Franke A."/>
            <person name="Friedrich D."/>
            <person name="Gadbois L."/>
            <person name="Gearin G."/>
            <person name="Gearin C.R."/>
            <person name="Giannoukos G."/>
            <person name="Goode T."/>
            <person name="Graham J."/>
            <person name="Grandbois E."/>
            <person name="Grewal S."/>
            <person name="Gyaltsen K."/>
            <person name="Hafez N."/>
            <person name="Hagos B."/>
            <person name="Hall J."/>
            <person name="Henson C."/>
            <person name="Hollinger A."/>
            <person name="Honan T."/>
            <person name="Huard M.D."/>
            <person name="Hughes L."/>
            <person name="Hurhula B."/>
            <person name="Husby M.E."/>
            <person name="Kamat A."/>
            <person name="Kanga B."/>
            <person name="Kashin S."/>
            <person name="Khazanovich D."/>
            <person name="Kisner P."/>
            <person name="Lance K."/>
            <person name="Lara M."/>
            <person name="Lee W."/>
            <person name="Lennon N."/>
            <person name="Letendre F."/>
            <person name="LeVine R."/>
            <person name="Lipovsky A."/>
            <person name="Liu X."/>
            <person name="Liu J."/>
            <person name="Liu S."/>
            <person name="Lokyitsang T."/>
            <person name="Lokyitsang Y."/>
            <person name="Lubonja R."/>
            <person name="Lui A."/>
            <person name="MacDonald P."/>
            <person name="Magnisalis V."/>
            <person name="Maru K."/>
            <person name="Matthews C."/>
            <person name="McCusker W."/>
            <person name="McDonough S."/>
            <person name="Mehta T."/>
            <person name="Meldrim J."/>
            <person name="Meneus L."/>
            <person name="Mihai O."/>
            <person name="Mihalev A."/>
            <person name="Mihova T."/>
            <person name="Mittelman R."/>
            <person name="Mlenga V."/>
            <person name="Montmayeur A."/>
            <person name="Mulrain L."/>
            <person name="Navidi A."/>
            <person name="Naylor J."/>
            <person name="Negash T."/>
            <person name="Nguyen T."/>
            <person name="Nguyen N."/>
            <person name="Nicol R."/>
            <person name="Norbu C."/>
            <person name="Norbu N."/>
            <person name="Novod N."/>
            <person name="O'Neill B."/>
            <person name="Osman S."/>
            <person name="Markiewicz E."/>
            <person name="Oyono O.L."/>
            <person name="Patti C."/>
            <person name="Phunkhang P."/>
            <person name="Pierre F."/>
            <person name="Priest M."/>
            <person name="Raghuraman S."/>
            <person name="Rege F."/>
            <person name="Reyes R."/>
            <person name="Rise C."/>
            <person name="Rogov P."/>
            <person name="Ross K."/>
            <person name="Ryan E."/>
            <person name="Settipalli S."/>
            <person name="Shea T."/>
            <person name="Sherpa N."/>
            <person name="Shi L."/>
            <person name="Shih D."/>
            <person name="Sparrow T."/>
            <person name="Spaulding J."/>
            <person name="Stalker J."/>
            <person name="Stange-Thomann N."/>
            <person name="Stavropoulos S."/>
            <person name="Stone C."/>
            <person name="Strader C."/>
            <person name="Tesfaye S."/>
            <person name="Thomson T."/>
            <person name="Thoulutsang Y."/>
            <person name="Thoulutsang D."/>
            <person name="Topham K."/>
            <person name="Topping I."/>
            <person name="Tsamla T."/>
            <person name="Vassiliev H."/>
            <person name="Vo A."/>
            <person name="Wangchuk T."/>
            <person name="Wangdi T."/>
            <person name="Weiand M."/>
            <person name="Wilkinson J."/>
            <person name="Wilson A."/>
            <person name="Yadav S."/>
            <person name="Young G."/>
            <person name="Yu Q."/>
            <person name="Zembek L."/>
            <person name="Zhong D."/>
            <person name="Zimmer A."/>
            <person name="Zwirko Z."/>
            <person name="Jaffe D.B."/>
            <person name="Alvarez P."/>
            <person name="Brockman W."/>
            <person name="Butler J."/>
            <person name="Chin C."/>
            <person name="Gnerre S."/>
            <person name="Grabherr M."/>
            <person name="Kleber M."/>
            <person name="Mauceli E."/>
            <person name="MacCallum I."/>
        </authorList>
    </citation>
    <scope>NUCLEOTIDE SEQUENCE [LARGE SCALE GENOMIC DNA]</scope>
    <source>
        <strain evidence="7">Tucson 15010-1051.87</strain>
    </source>
</reference>
<keyword evidence="7" id="KW-1185">Reference proteome</keyword>
<sequence>MRMCMPISVLQVILNQRQSAYLLVHSFFTSKKLARILTESTASEGERERENERVKRKQESIVQMQLQSSSLLWFGVLAVCGLSANAYRILFMGPFPAPSHWMWLEHFQRNLLQRGHQVTSLNNHPTKTPHENLTEIILNPIFDIPKHFPKKNIFSMRFASDFQNLELWWQIGQMTTEHALQDAQVRRLIDSQDEHFDVVILEQFFHEAFLMFGHKFKCPVITIGTMGYADNMDHAMGILTPWSVIPHLLLPHTDQMTFVQRAYNTYLSLYDAIMRRWYYLPRMQQLAEKYFGAAIKGELPHVHDLERNISLMLINSHRSIDLPRPSMPGLVNVGGAHIQPAKKLPTEMQSFMDNATHGVVYFSLGSYMKSTDMPPEKTAQLLQAFGKLKQQVLWKYENASIGQLPDNVMIRKWMPQNDILAHPNVKVFITHGGIFGTQEGIYWGVPMLCIPLYGDQHRNTIKSVREGYARSLVFSQLTVDDLVHNIEALIYEPQYKRSALEVSQRFRDNPIHPLEEASYWIEYIIRHRGARHLKSQGAFMPLYQYLLLDVIGCVLIALWLTIWLPWRLLRKLNKWWAASAATAQAQQIKKGL</sequence>
<dbReference type="InParanoid" id="A0A0Q9WLL6"/>
<evidence type="ECO:0000256" key="4">
    <source>
        <dbReference type="RuleBase" id="RU003718"/>
    </source>
</evidence>
<protein>
    <submittedName>
        <fullName evidence="6">Uncharacterized protein, isoform C</fullName>
        <ecNumber evidence="6">2.4.1.-</ecNumber>
    </submittedName>
</protein>
<evidence type="ECO:0000313" key="6">
    <source>
        <dbReference type="EMBL" id="KRF81956.1"/>
    </source>
</evidence>
<evidence type="ECO:0000256" key="1">
    <source>
        <dbReference type="ARBA" id="ARBA00009995"/>
    </source>
</evidence>
<dbReference type="FunCoup" id="A0A0Q9WLL6">
    <property type="interactions" value="231"/>
</dbReference>
<evidence type="ECO:0000256" key="2">
    <source>
        <dbReference type="ARBA" id="ARBA00022676"/>
    </source>
</evidence>
<keyword evidence="5" id="KW-0472">Membrane</keyword>
<keyword evidence="5" id="KW-0812">Transmembrane</keyword>
<dbReference type="Pfam" id="PF00201">
    <property type="entry name" value="UDPGT"/>
    <property type="match status" value="1"/>
</dbReference>
<dbReference type="Gene3D" id="3.40.50.2000">
    <property type="entry name" value="Glycogen Phosphorylase B"/>
    <property type="match status" value="2"/>
</dbReference>
<feature type="transmembrane region" description="Helical" evidence="5">
    <location>
        <begin position="542"/>
        <end position="564"/>
    </location>
</feature>
<dbReference type="InterPro" id="IPR002213">
    <property type="entry name" value="UDP_glucos_trans"/>
</dbReference>
<dbReference type="GO" id="GO:0008194">
    <property type="term" value="F:UDP-glycosyltransferase activity"/>
    <property type="evidence" value="ECO:0007669"/>
    <property type="project" value="InterPro"/>
</dbReference>
<dbReference type="Proteomes" id="UP000008792">
    <property type="component" value="Unassembled WGS sequence"/>
</dbReference>